<feature type="transmembrane region" description="Helical" evidence="4">
    <location>
        <begin position="25"/>
        <end position="51"/>
    </location>
</feature>
<feature type="transmembrane region" description="Helical" evidence="4">
    <location>
        <begin position="146"/>
        <end position="167"/>
    </location>
</feature>
<evidence type="ECO:0000256" key="2">
    <source>
        <dbReference type="ARBA" id="ARBA00022989"/>
    </source>
</evidence>
<evidence type="ECO:0000256" key="4">
    <source>
        <dbReference type="SAM" id="Phobius"/>
    </source>
</evidence>
<evidence type="ECO:0000256" key="1">
    <source>
        <dbReference type="ARBA" id="ARBA00022692"/>
    </source>
</evidence>
<keyword evidence="1 4" id="KW-0812">Transmembrane</keyword>
<proteinExistence type="predicted"/>
<keyword evidence="3 4" id="KW-0472">Membrane</keyword>
<evidence type="ECO:0000313" key="5">
    <source>
        <dbReference type="EMBL" id="MPN18977.1"/>
    </source>
</evidence>
<dbReference type="InterPro" id="IPR036640">
    <property type="entry name" value="ABC1_TM_sf"/>
</dbReference>
<feature type="transmembrane region" description="Helical" evidence="4">
    <location>
        <begin position="179"/>
        <end position="196"/>
    </location>
</feature>
<feature type="transmembrane region" description="Helical" evidence="4">
    <location>
        <begin position="63"/>
        <end position="82"/>
    </location>
</feature>
<protein>
    <submittedName>
        <fullName evidence="5">Uncharacterized protein</fullName>
    </submittedName>
</protein>
<dbReference type="Gene3D" id="1.20.1560.10">
    <property type="entry name" value="ABC transporter type 1, transmembrane domain"/>
    <property type="match status" value="1"/>
</dbReference>
<dbReference type="EMBL" id="VSSQ01066439">
    <property type="protein sequence ID" value="MPN18977.1"/>
    <property type="molecule type" value="Genomic_DNA"/>
</dbReference>
<reference evidence="5" key="1">
    <citation type="submission" date="2019-08" db="EMBL/GenBank/DDBJ databases">
        <authorList>
            <person name="Kucharzyk K."/>
            <person name="Murdoch R.W."/>
            <person name="Higgins S."/>
            <person name="Loffler F."/>
        </authorList>
    </citation>
    <scope>NUCLEOTIDE SEQUENCE</scope>
</reference>
<comment type="caution">
    <text evidence="5">The sequence shown here is derived from an EMBL/GenBank/DDBJ whole genome shotgun (WGS) entry which is preliminary data.</text>
</comment>
<name>A0A645FWU4_9ZZZZ</name>
<accession>A0A645FWU4</accession>
<organism evidence="5">
    <name type="scientific">bioreactor metagenome</name>
    <dbReference type="NCBI Taxonomy" id="1076179"/>
    <lineage>
        <taxon>unclassified sequences</taxon>
        <taxon>metagenomes</taxon>
        <taxon>ecological metagenomes</taxon>
    </lineage>
</organism>
<dbReference type="AlphaFoldDB" id="A0A645FWU4"/>
<keyword evidence="2 4" id="KW-1133">Transmembrane helix</keyword>
<evidence type="ECO:0000256" key="3">
    <source>
        <dbReference type="ARBA" id="ARBA00023136"/>
    </source>
</evidence>
<dbReference type="GO" id="GO:0005524">
    <property type="term" value="F:ATP binding"/>
    <property type="evidence" value="ECO:0007669"/>
    <property type="project" value="InterPro"/>
</dbReference>
<gene>
    <name evidence="5" type="ORF">SDC9_166343</name>
</gene>
<sequence length="256" mass="29956">MKMKFKQVCTEILNLLHISTKNNNLVILICINSITTALIPFVNLYFAMLILDSVFAKYFRQSLVYAFVMILLVFILNCMSKYTDQCLAAKYRFCTNLVEYETVHKSFTLEYEEFDKTDTIEKLHYLDDGINGAGDIGIQLKDITHLLQYCFSSLFSLIFIIFLFFQVESNPSNFFTSQISTLFMILLFICLIVFIFKMQNISSSKTNQMHRENISVNSKSSYIFMLLLDLKHSMDIRLSKLSNLIFNYYYIITFNT</sequence>
<dbReference type="GO" id="GO:0016020">
    <property type="term" value="C:membrane"/>
    <property type="evidence" value="ECO:0007669"/>
    <property type="project" value="InterPro"/>
</dbReference>